<dbReference type="ESTHER" id="bommo-h9jn83">
    <property type="family name" value="Carb_B_Arthropoda"/>
</dbReference>
<reference evidence="8" key="1">
    <citation type="journal article" date="2010" name="Insect Biochem. Mol. Biol.">
        <title>Molecular characterization and functional analysis of novel carboxyl/cholinesterases with GQSAG motif in the silkworm Bombyx mori.</title>
        <authorList>
            <person name="Tsubota T."/>
            <person name="Shimomura M."/>
            <person name="Ogura T."/>
            <person name="Seino A."/>
            <person name="Nakakura T."/>
            <person name="Mita K."/>
            <person name="Shinoda T."/>
            <person name="Shiotsuki T."/>
        </authorList>
    </citation>
    <scope>NUCLEOTIDE SEQUENCE</scope>
</reference>
<dbReference type="RefSeq" id="NP_001165390.1">
    <property type="nucleotide sequence ID" value="NM_001171919.1"/>
</dbReference>
<keyword evidence="2" id="KW-0719">Serine esterase</keyword>
<evidence type="ECO:0000259" key="7">
    <source>
        <dbReference type="Pfam" id="PF00135"/>
    </source>
</evidence>
<evidence type="ECO:0000256" key="2">
    <source>
        <dbReference type="ARBA" id="ARBA00022487"/>
    </source>
</evidence>
<organism evidence="8">
    <name type="scientific">Bombyx mori</name>
    <name type="common">Silk moth</name>
    <dbReference type="NCBI Taxonomy" id="7091"/>
    <lineage>
        <taxon>Eukaryota</taxon>
        <taxon>Metazoa</taxon>
        <taxon>Ecdysozoa</taxon>
        <taxon>Arthropoda</taxon>
        <taxon>Hexapoda</taxon>
        <taxon>Insecta</taxon>
        <taxon>Pterygota</taxon>
        <taxon>Neoptera</taxon>
        <taxon>Endopterygota</taxon>
        <taxon>Lepidoptera</taxon>
        <taxon>Glossata</taxon>
        <taxon>Ditrysia</taxon>
        <taxon>Bombycoidea</taxon>
        <taxon>Bombycidae</taxon>
        <taxon>Bombycinae</taxon>
        <taxon>Bombyx</taxon>
    </lineage>
</organism>
<proteinExistence type="evidence at transcript level"/>
<feature type="chain" id="PRO_5005126178" description="Carboxylic ester hydrolase" evidence="6">
    <location>
        <begin position="19"/>
        <end position="395"/>
    </location>
</feature>
<dbReference type="GO" id="GO:0052689">
    <property type="term" value="F:carboxylic ester hydrolase activity"/>
    <property type="evidence" value="ECO:0007669"/>
    <property type="project" value="UniProtKB-KW"/>
</dbReference>
<keyword evidence="5" id="KW-0325">Glycoprotein</keyword>
<protein>
    <recommendedName>
        <fullName evidence="6">Carboxylic ester hydrolase</fullName>
        <ecNumber evidence="6">3.1.1.-</ecNumber>
    </recommendedName>
</protein>
<feature type="signal peptide" evidence="6">
    <location>
        <begin position="1"/>
        <end position="18"/>
    </location>
</feature>
<gene>
    <name evidence="8" type="primary">Bmcce-2</name>
</gene>
<dbReference type="GeneID" id="101744318"/>
<dbReference type="SUPFAM" id="SSF53474">
    <property type="entry name" value="alpha/beta-Hydrolases"/>
    <property type="match status" value="1"/>
</dbReference>
<evidence type="ECO:0000313" key="8">
    <source>
        <dbReference type="EMBL" id="BAI66478.1"/>
    </source>
</evidence>
<dbReference type="InterPro" id="IPR002018">
    <property type="entry name" value="CarbesteraseB"/>
</dbReference>
<dbReference type="PANTHER" id="PTHR43142:SF1">
    <property type="entry name" value="CARBOXYLIC ESTER HYDROLASE"/>
    <property type="match status" value="1"/>
</dbReference>
<evidence type="ECO:0000256" key="6">
    <source>
        <dbReference type="RuleBase" id="RU361235"/>
    </source>
</evidence>
<feature type="domain" description="Carboxylesterase type B" evidence="7">
    <location>
        <begin position="20"/>
        <end position="355"/>
    </location>
</feature>
<accession>D2KTU4</accession>
<dbReference type="AlphaFoldDB" id="D2KTU4"/>
<dbReference type="InterPro" id="IPR029058">
    <property type="entry name" value="AB_hydrolase_fold"/>
</dbReference>
<dbReference type="EC" id="3.1.1.-" evidence="6"/>
<comment type="similarity">
    <text evidence="1 6">Belongs to the type-B carboxylesterase/lipase family.</text>
</comment>
<dbReference type="PANTHER" id="PTHR43142">
    <property type="entry name" value="CARBOXYLIC ESTER HYDROLASE"/>
    <property type="match status" value="1"/>
</dbReference>
<name>D2KTU4_BOMMO</name>
<sequence>MKLFLVLVSLLCVTHNYAIQVSVTQGILEGEELANEVDGSTLYSFKGIPYAQPPVGNLRFKAPQPVSSWEGVKNATRHGAVCPQFDILTNQIIPGNEDCLFLNIYTPDLNPATTLPVMFFIHGGGYVSGSGNDDFFGPDFIVRKNVILVTINYRLGDLGFLTLDTEEVPGNAGLKDQVLALKWVNENIAHFGGDPKLITIIGQSAGAASVLYHLGSSLTKGLFNRAIALSGVPTYDFNYSYKPTKRPYILAKLLGNDTTDPAIALEFLQSVNVQLLIQPDVSLLATESVSTGNIFRSYYFLQIVEKDFGTEQYLTKNYLELIQNGSFHDVDVYLGSTNLETAVMASNIDALIQEIIKNPQLIVPREILNQVTPDVSLEIADSLLQNYYGDKRLTV</sequence>
<dbReference type="Pfam" id="PF00135">
    <property type="entry name" value="COesterase"/>
    <property type="match status" value="1"/>
</dbReference>
<dbReference type="PROSITE" id="PS00122">
    <property type="entry name" value="CARBOXYLESTERASE_B_1"/>
    <property type="match status" value="1"/>
</dbReference>
<keyword evidence="3 6" id="KW-0378">Hydrolase</keyword>
<evidence type="ECO:0000256" key="5">
    <source>
        <dbReference type="ARBA" id="ARBA00023180"/>
    </source>
</evidence>
<keyword evidence="4" id="KW-1015">Disulfide bond</keyword>
<evidence type="ECO:0000256" key="4">
    <source>
        <dbReference type="ARBA" id="ARBA00023157"/>
    </source>
</evidence>
<keyword evidence="6" id="KW-0732">Signal</keyword>
<dbReference type="InterPro" id="IPR019826">
    <property type="entry name" value="Carboxylesterase_B_AS"/>
</dbReference>
<dbReference type="InterPro" id="IPR019819">
    <property type="entry name" value="Carboxylesterase_B_CS"/>
</dbReference>
<evidence type="ECO:0000256" key="3">
    <source>
        <dbReference type="ARBA" id="ARBA00022801"/>
    </source>
</evidence>
<evidence type="ECO:0000256" key="1">
    <source>
        <dbReference type="ARBA" id="ARBA00005964"/>
    </source>
</evidence>
<dbReference type="Gene3D" id="3.40.50.1820">
    <property type="entry name" value="alpha/beta hydrolase"/>
    <property type="match status" value="1"/>
</dbReference>
<dbReference type="EMBL" id="AB299281">
    <property type="protein sequence ID" value="BAI66478.1"/>
    <property type="molecule type" value="mRNA"/>
</dbReference>
<dbReference type="PROSITE" id="PS00941">
    <property type="entry name" value="CARBOXYLESTERASE_B_2"/>
    <property type="match status" value="1"/>
</dbReference>